<dbReference type="Proteomes" id="UP000078237">
    <property type="component" value="Unassembled WGS sequence"/>
</dbReference>
<proteinExistence type="predicted"/>
<sequence>MVSLRSFVTGAVALMATPVVSALTATDITNTLDKVTRELGFLLEPAHSISPANAQTQIDAITVQIYQVTTEITTFASNLERTPAMTSPDSGEVVLAAFREFSLVNQKLLNTLNVISTKEVAAFLPPLLSVLLEEQTVVISLAGQLTRVVEPKVAELQAQAKPMMTAFTITITQIQTVVSSA</sequence>
<gene>
    <name evidence="2" type="ORF">MMYC01_202526</name>
</gene>
<organism evidence="2 3">
    <name type="scientific">Madurella mycetomatis</name>
    <dbReference type="NCBI Taxonomy" id="100816"/>
    <lineage>
        <taxon>Eukaryota</taxon>
        <taxon>Fungi</taxon>
        <taxon>Dikarya</taxon>
        <taxon>Ascomycota</taxon>
        <taxon>Pezizomycotina</taxon>
        <taxon>Sordariomycetes</taxon>
        <taxon>Sordariomycetidae</taxon>
        <taxon>Sordariales</taxon>
        <taxon>Sordariales incertae sedis</taxon>
        <taxon>Madurella</taxon>
    </lineage>
</organism>
<protein>
    <submittedName>
        <fullName evidence="2">Uncharacterized protein</fullName>
    </submittedName>
</protein>
<evidence type="ECO:0000313" key="3">
    <source>
        <dbReference type="Proteomes" id="UP000078237"/>
    </source>
</evidence>
<name>A0A175W8S3_9PEZI</name>
<dbReference type="EMBL" id="LCTW02000080">
    <property type="protein sequence ID" value="KXX79700.1"/>
    <property type="molecule type" value="Genomic_DNA"/>
</dbReference>
<feature type="signal peptide" evidence="1">
    <location>
        <begin position="1"/>
        <end position="22"/>
    </location>
</feature>
<keyword evidence="3" id="KW-1185">Reference proteome</keyword>
<reference evidence="2 3" key="1">
    <citation type="journal article" date="2016" name="Genome Announc.">
        <title>Genome Sequence of Madurella mycetomatis mm55, Isolated from a Human Mycetoma Case in Sudan.</title>
        <authorList>
            <person name="Smit S."/>
            <person name="Derks M.F."/>
            <person name="Bervoets S."/>
            <person name="Fahal A."/>
            <person name="van Leeuwen W."/>
            <person name="van Belkum A."/>
            <person name="van de Sande W.W."/>
        </authorList>
    </citation>
    <scope>NUCLEOTIDE SEQUENCE [LARGE SCALE GENOMIC DNA]</scope>
    <source>
        <strain evidence="3">mm55</strain>
    </source>
</reference>
<keyword evidence="1" id="KW-0732">Signal</keyword>
<dbReference type="OrthoDB" id="5089392at2759"/>
<dbReference type="VEuPathDB" id="FungiDB:MMYC01_202526"/>
<evidence type="ECO:0000313" key="2">
    <source>
        <dbReference type="EMBL" id="KXX79700.1"/>
    </source>
</evidence>
<comment type="caution">
    <text evidence="2">The sequence shown here is derived from an EMBL/GenBank/DDBJ whole genome shotgun (WGS) entry which is preliminary data.</text>
</comment>
<feature type="chain" id="PRO_5008043749" evidence="1">
    <location>
        <begin position="23"/>
        <end position="181"/>
    </location>
</feature>
<accession>A0A175W8S3</accession>
<evidence type="ECO:0000256" key="1">
    <source>
        <dbReference type="SAM" id="SignalP"/>
    </source>
</evidence>
<dbReference type="AlphaFoldDB" id="A0A175W8S3"/>